<dbReference type="Gene3D" id="1.20.58.1780">
    <property type="match status" value="1"/>
</dbReference>
<evidence type="ECO:0000256" key="1">
    <source>
        <dbReference type="ARBA" id="ARBA00004123"/>
    </source>
</evidence>
<dbReference type="GO" id="GO:0044611">
    <property type="term" value="C:nuclear pore inner ring"/>
    <property type="evidence" value="ECO:0007669"/>
    <property type="project" value="TreeGrafter"/>
</dbReference>
<proteinExistence type="inferred from homology"/>
<organism evidence="8 9">
    <name type="scientific">Pycnococcus provasolii</name>
    <dbReference type="NCBI Taxonomy" id="41880"/>
    <lineage>
        <taxon>Eukaryota</taxon>
        <taxon>Viridiplantae</taxon>
        <taxon>Chlorophyta</taxon>
        <taxon>Pseudoscourfieldiophyceae</taxon>
        <taxon>Pseudoscourfieldiales</taxon>
        <taxon>Pycnococcaceae</taxon>
        <taxon>Pycnococcus</taxon>
    </lineage>
</organism>
<reference evidence="8" key="1">
    <citation type="submission" date="2020-10" db="EMBL/GenBank/DDBJ databases">
        <title>Unveiling of a novel bifunctional photoreceptor, Dualchrome1, isolated from a cosmopolitan green alga.</title>
        <authorList>
            <person name="Suzuki S."/>
            <person name="Kawachi M."/>
        </authorList>
    </citation>
    <scope>NUCLEOTIDE SEQUENCE</scope>
    <source>
        <strain evidence="8">NIES 2893</strain>
    </source>
</reference>
<dbReference type="OrthoDB" id="338970at2759"/>
<gene>
    <name evidence="8" type="ORF">PPROV_000193700</name>
</gene>
<feature type="region of interest" description="Disordered" evidence="5">
    <location>
        <begin position="1"/>
        <end position="45"/>
    </location>
</feature>
<name>A0A830H998_9CHLO</name>
<dbReference type="PANTHER" id="PTHR10350:SF6">
    <property type="entry name" value="NUCLEAR PORE COMPLEX PROTEIN NUP155"/>
    <property type="match status" value="1"/>
</dbReference>
<dbReference type="InterPro" id="IPR007187">
    <property type="entry name" value="Nucleoporin_Nup133/Nup155_C"/>
</dbReference>
<dbReference type="InterPro" id="IPR014908">
    <property type="entry name" value="Nucleoporin_Nup133/Nup155_N"/>
</dbReference>
<dbReference type="EMBL" id="BNJQ01000005">
    <property type="protein sequence ID" value="GHP03182.1"/>
    <property type="molecule type" value="Genomic_DNA"/>
</dbReference>
<evidence type="ECO:0000256" key="3">
    <source>
        <dbReference type="ARBA" id="ARBA00022448"/>
    </source>
</evidence>
<dbReference type="GO" id="GO:0006405">
    <property type="term" value="P:RNA export from nucleus"/>
    <property type="evidence" value="ECO:0007669"/>
    <property type="project" value="TreeGrafter"/>
</dbReference>
<feature type="domain" description="Nucleoporin Nup133/Nup155-like C-terminal" evidence="6">
    <location>
        <begin position="780"/>
        <end position="1372"/>
    </location>
</feature>
<dbReference type="PANTHER" id="PTHR10350">
    <property type="entry name" value="NUCLEAR PORE COMPLEX PROTEIN NUP155"/>
    <property type="match status" value="1"/>
</dbReference>
<accession>A0A830H998</accession>
<evidence type="ECO:0000256" key="4">
    <source>
        <dbReference type="ARBA" id="ARBA00023242"/>
    </source>
</evidence>
<feature type="region of interest" description="Disordered" evidence="5">
    <location>
        <begin position="470"/>
        <end position="502"/>
    </location>
</feature>
<keyword evidence="4" id="KW-0539">Nucleus</keyword>
<dbReference type="Pfam" id="PF03177">
    <property type="entry name" value="Nucleoporin_C"/>
    <property type="match status" value="1"/>
</dbReference>
<feature type="region of interest" description="Disordered" evidence="5">
    <location>
        <begin position="57"/>
        <end position="95"/>
    </location>
</feature>
<evidence type="ECO:0000256" key="5">
    <source>
        <dbReference type="SAM" id="MobiDB-lite"/>
    </source>
</evidence>
<protein>
    <recommendedName>
        <fullName evidence="10">Nucleoporin Nup133/Nup155-like N-terminal domain-containing protein</fullName>
    </recommendedName>
</protein>
<dbReference type="GO" id="GO:0000972">
    <property type="term" value="P:transcription-dependent tethering of RNA polymerase II gene DNA at nuclear periphery"/>
    <property type="evidence" value="ECO:0007669"/>
    <property type="project" value="TreeGrafter"/>
</dbReference>
<evidence type="ECO:0000259" key="7">
    <source>
        <dbReference type="Pfam" id="PF08801"/>
    </source>
</evidence>
<feature type="compositionally biased region" description="Polar residues" evidence="5">
    <location>
        <begin position="70"/>
        <end position="91"/>
    </location>
</feature>
<comment type="caution">
    <text evidence="8">The sequence shown here is derived from an EMBL/GenBank/DDBJ whole genome shotgun (WGS) entry which is preliminary data.</text>
</comment>
<keyword evidence="3" id="KW-0813">Transport</keyword>
<dbReference type="InterPro" id="IPR004870">
    <property type="entry name" value="Nucleoporin_Nup155"/>
</dbReference>
<comment type="similarity">
    <text evidence="2">Belongs to the non-repetitive/WGA-negative nucleoporin family.</text>
</comment>
<comment type="subcellular location">
    <subcellularLocation>
        <location evidence="1">Nucleus</location>
    </subcellularLocation>
</comment>
<evidence type="ECO:0000256" key="2">
    <source>
        <dbReference type="ARBA" id="ARBA00007373"/>
    </source>
</evidence>
<dbReference type="GO" id="GO:0017056">
    <property type="term" value="F:structural constituent of nuclear pore"/>
    <property type="evidence" value="ECO:0007669"/>
    <property type="project" value="InterPro"/>
</dbReference>
<evidence type="ECO:0000259" key="6">
    <source>
        <dbReference type="Pfam" id="PF03177"/>
    </source>
</evidence>
<keyword evidence="9" id="KW-1185">Reference proteome</keyword>
<feature type="compositionally biased region" description="Polar residues" evidence="5">
    <location>
        <begin position="21"/>
        <end position="31"/>
    </location>
</feature>
<dbReference type="Gene3D" id="1.20.120.1050">
    <property type="match status" value="1"/>
</dbReference>
<feature type="compositionally biased region" description="Low complexity" evidence="5">
    <location>
        <begin position="57"/>
        <end position="69"/>
    </location>
</feature>
<dbReference type="Proteomes" id="UP000660262">
    <property type="component" value="Unassembled WGS sequence"/>
</dbReference>
<dbReference type="GO" id="GO:0036228">
    <property type="term" value="P:protein localization to nuclear inner membrane"/>
    <property type="evidence" value="ECO:0007669"/>
    <property type="project" value="TreeGrafter"/>
</dbReference>
<evidence type="ECO:0000313" key="9">
    <source>
        <dbReference type="Proteomes" id="UP000660262"/>
    </source>
</evidence>
<evidence type="ECO:0008006" key="10">
    <source>
        <dbReference type="Google" id="ProtNLM"/>
    </source>
</evidence>
<dbReference type="GO" id="GO:0006606">
    <property type="term" value="P:protein import into nucleus"/>
    <property type="evidence" value="ECO:0007669"/>
    <property type="project" value="TreeGrafter"/>
</dbReference>
<feature type="compositionally biased region" description="Basic and acidic residues" evidence="5">
    <location>
        <begin position="481"/>
        <end position="492"/>
    </location>
</feature>
<dbReference type="Pfam" id="PF08801">
    <property type="entry name" value="Nucleoporin_N"/>
    <property type="match status" value="1"/>
</dbReference>
<sequence length="1546" mass="160125">MARTNGFGSVWDDRALPHHANTPSIAPNQLPQEYEPPAPPTNYAPTLVHADARTTTTAQAASGGTARTSPNSHVSMRSPVASSAQRQNGTATAGDAHAVDFEQLLATSNKITETVNTLRTEPPLETQIANGRTDQHAYQQFSREVRGYPLASVLRHASLPPLVQERYQREPPNTECYCGIAEPIGRAWASVGSALFIWRPGIAENAPVVYDHGGAPIVAVGWLKPMPNVFVSSVGHVAVVATALTVSFVGVCCSGGVDTCPEQIVLQALPLYSCPTNGALANCVTTTAKGRVFLGAVDGHLYEVVYGASDGAGAPSSLLSFASAAVARRCKVLNHTAGMLSLLPSVVPNLLPSFVSPKLHPVDQIVVDDERHYLYTRDSNGLLKVFDLGGDGRGSSVSMKSKFDLKGLPGIGRGGGNASRARGGDASVRAGEPTALDIVGMWPVPVAESRLFHLCVVPSDASRLFFSAARSDPTARGAQHPRPDRLEHRSDGVRQPPNYHVTTSATAGSAATFLGDAAAALGGTGGPATGPLVLAASGAGASASCILAEAGSAPGVLLLSRSPSAASRTAENAYSSTSMFGSAAHGMREGLVAIPTVGAACAVAQLRAEMEDTARGLLPGCEDWLAVDRRFAVITERETRVITETRPLGALSHLLSSGTCPSRQADPRRRGALEELFSALGRPEAAALCLALAAGLGASISASATAAHHSSGAVSGAARQCLRDEDLMGAPHIKEEGRAAPGLASAGGVGGPAPGLMSSSSTFDMGTAVVGTAAENLVYSGRYDGLRTAAARLLRESWDEPLFGVAGQSLSLGLAFRDAGEVRSLALTIEALVNVVDDTFEWNYGTKKTTAVVSSASANDRLSLGRYGVTFSGADNSARKRTRSAEAAEKEADGGRKVVAVLRRVTEVLRLVTLLQPLHPGRLALRLSSAERQSLANLTLKNFSSTRDGDGAIAQLCAAALDEANGAGADTRENLSLDMRRGCPSLFREEDRRFHEARRMLEKAREMPTSNVDARRKAAAEARRLLVASAVATDPDKVCPDLEALGEVEGVAELIAACARARASTDAEGAAACRAAVGNSMKRLSESGSVPEEGETRARALLLACAAQSDAALRSCAYAAAVQLRLDDAIVAASLSADDVQSWLAREGNLQMLQAGHIIDARCAHILRLLSRAKAASGELDGAASLLLDLAERKGTRAEGGMAVPSLEERESLLREAALHARAGTGVGAAGGGAVDPRFASAAEEASFRCQQFAAHCEARLKLLALQRRLVDHLSRGGASSPPPPPTLSAVAAAAPVVDNATLLSELDSEVVDISRLYYDVALPNRRYAECLELLSLSGRTGSEDLVTQLWDRLLKAEAKAAGGETASGALAAACSAAKVVGPAVLDASASSSTAAVSMSSIPLAHITMRLETLGAGLWPWTAPRPPAADAAAVVDAVVACAGGDAAAALEEGYDAYLRAQAPAGASADPRVRLRVLRSAKDLLRLCASNTTPDGAAYYADVASRWAREARQAGDPGDMAGESAAIGGGLEAIAVELRASAAGLGF</sequence>
<evidence type="ECO:0000313" key="8">
    <source>
        <dbReference type="EMBL" id="GHP03182.1"/>
    </source>
</evidence>
<feature type="domain" description="Nucleoporin Nup133/Nup155-like N-terminal" evidence="7">
    <location>
        <begin position="151"/>
        <end position="474"/>
    </location>
</feature>